<dbReference type="Pfam" id="PF01039">
    <property type="entry name" value="Carboxyl_trans"/>
    <property type="match status" value="1"/>
</dbReference>
<evidence type="ECO:0000259" key="3">
    <source>
        <dbReference type="PROSITE" id="PS50989"/>
    </source>
</evidence>
<dbReference type="EMBL" id="PUIO01000042">
    <property type="protein sequence ID" value="PQP20019.1"/>
    <property type="molecule type" value="Genomic_DNA"/>
</dbReference>
<dbReference type="PANTHER" id="PTHR43842">
    <property type="entry name" value="PROPIONYL-COA CARBOXYLASE BETA CHAIN"/>
    <property type="match status" value="1"/>
</dbReference>
<protein>
    <submittedName>
        <fullName evidence="4">Acyl-CoA carboxylase</fullName>
    </submittedName>
</protein>
<organism evidence="4 5">
    <name type="scientific">Rhodococcus opacus</name>
    <name type="common">Nocardia opaca</name>
    <dbReference type="NCBI Taxonomy" id="37919"/>
    <lineage>
        <taxon>Bacteria</taxon>
        <taxon>Bacillati</taxon>
        <taxon>Actinomycetota</taxon>
        <taxon>Actinomycetes</taxon>
        <taxon>Mycobacteriales</taxon>
        <taxon>Nocardiaceae</taxon>
        <taxon>Rhodococcus</taxon>
    </lineage>
</organism>
<accession>A0A2S8IZB5</accession>
<dbReference type="PROSITE" id="PS50989">
    <property type="entry name" value="COA_CT_CTER"/>
    <property type="match status" value="1"/>
</dbReference>
<dbReference type="GO" id="GO:0004658">
    <property type="term" value="F:propionyl-CoA carboxylase activity"/>
    <property type="evidence" value="ECO:0007669"/>
    <property type="project" value="TreeGrafter"/>
</dbReference>
<proteinExistence type="inferred from homology"/>
<comment type="similarity">
    <text evidence="1">Belongs to the AccD/PCCB family.</text>
</comment>
<dbReference type="InterPro" id="IPR034733">
    <property type="entry name" value="AcCoA_carboxyl_beta"/>
</dbReference>
<comment type="caution">
    <text evidence="4">The sequence shown here is derived from an EMBL/GenBank/DDBJ whole genome shotgun (WGS) entry which is preliminary data.</text>
</comment>
<gene>
    <name evidence="4" type="ORF">C5613_29160</name>
</gene>
<sequence>MGLTVAELYDHEVAERAGSDEGRRDAIARQHSRGRRSARERIDLLVDPGTFCEIGALARPSADGRDGLPLYADAIVTGVGSVDGRPAVIISTDFTVAGGSNGELGNEKLRRSWEIAATRGIPVIMLFDGGGHRIDEGLDGRDFGGGFDFQQVLARLSGWVPLVAAILGPAYGQPALTASLCDYVVAVRGHAEVGMAPQRVVRAATGEEVQPNGTYSADAQASFGGVDLAVDDETEALLELRLYLATMPSNANASLPSESGLQPEPGAAAVLDSLVPAESRRGYDMQRVIAGIVDRDSQVEFKTAYAQNMITMLATIDGMPIGIVANQPLVRAGMLDAGAARKAARLVSLCDAFALPVLILMDLPGLSVGHEAEASGLASAAAALSLEFGAATVPTFTVLVRKGYGGGYVVQSGGRTNRPELVLAWPTAQTGVMPVESAVDLIFRREISQADDPAALRRDLVERHSANAGAIRVAEGFGVDAVIRPSETRERLRTVMCTLPRRQLMQNLTPRRHPVAPL</sequence>
<dbReference type="GO" id="GO:0009317">
    <property type="term" value="C:acetyl-CoA carboxylase complex"/>
    <property type="evidence" value="ECO:0007669"/>
    <property type="project" value="TreeGrafter"/>
</dbReference>
<evidence type="ECO:0000313" key="5">
    <source>
        <dbReference type="Proteomes" id="UP000239290"/>
    </source>
</evidence>
<evidence type="ECO:0000256" key="1">
    <source>
        <dbReference type="ARBA" id="ARBA00006102"/>
    </source>
</evidence>
<dbReference type="Proteomes" id="UP000239290">
    <property type="component" value="Unassembled WGS sequence"/>
</dbReference>
<evidence type="ECO:0000313" key="4">
    <source>
        <dbReference type="EMBL" id="PQP20019.1"/>
    </source>
</evidence>
<dbReference type="SUPFAM" id="SSF52096">
    <property type="entry name" value="ClpP/crotonase"/>
    <property type="match status" value="2"/>
</dbReference>
<dbReference type="InterPro" id="IPR051047">
    <property type="entry name" value="AccD/PCCB"/>
</dbReference>
<feature type="domain" description="CoA carboxyltransferase N-terminal" evidence="2">
    <location>
        <begin position="1"/>
        <end position="259"/>
    </location>
</feature>
<feature type="domain" description="CoA carboxyltransferase C-terminal" evidence="3">
    <location>
        <begin position="270"/>
        <end position="510"/>
    </location>
</feature>
<reference evidence="5" key="1">
    <citation type="submission" date="2018-02" db="EMBL/GenBank/DDBJ databases">
        <title>Draft genome sequencing of Rhodococcus opacus KU647198.</title>
        <authorList>
            <person name="Zheng B.-X."/>
        </authorList>
    </citation>
    <scope>NUCLEOTIDE SEQUENCE [LARGE SCALE GENOMIC DNA]</scope>
    <source>
        <strain evidence="5">04-OD7</strain>
    </source>
</reference>
<evidence type="ECO:0000259" key="2">
    <source>
        <dbReference type="PROSITE" id="PS50980"/>
    </source>
</evidence>
<dbReference type="AlphaFoldDB" id="A0A2S8IZB5"/>
<name>A0A2S8IZB5_RHOOP</name>
<dbReference type="PROSITE" id="PS50980">
    <property type="entry name" value="COA_CT_NTER"/>
    <property type="match status" value="1"/>
</dbReference>
<dbReference type="PANTHER" id="PTHR43842:SF2">
    <property type="entry name" value="PROPIONYL-COA CARBOXYLASE BETA CHAIN, MITOCHONDRIAL"/>
    <property type="match status" value="1"/>
</dbReference>
<dbReference type="InterPro" id="IPR029045">
    <property type="entry name" value="ClpP/crotonase-like_dom_sf"/>
</dbReference>
<dbReference type="InterPro" id="IPR011763">
    <property type="entry name" value="COA_CT_C"/>
</dbReference>
<dbReference type="InterPro" id="IPR011762">
    <property type="entry name" value="COA_CT_N"/>
</dbReference>
<dbReference type="Gene3D" id="3.90.226.10">
    <property type="entry name" value="2-enoyl-CoA Hydratase, Chain A, domain 1"/>
    <property type="match status" value="2"/>
</dbReference>